<protein>
    <submittedName>
        <fullName evidence="4">PPR repeat family, putative</fullName>
    </submittedName>
</protein>
<dbReference type="InterPro" id="IPR002885">
    <property type="entry name" value="PPR_rpt"/>
</dbReference>
<dbReference type="VEuPathDB" id="TriTrypDB:TEOVI_000351400"/>
<gene>
    <name evidence="4" type="ORF">TEOVI_000351400</name>
</gene>
<comment type="caution">
    <text evidence="4">The sequence shown here is derived from an EMBL/GenBank/DDBJ whole genome shotgun (WGS) entry which is preliminary data.</text>
</comment>
<accession>A0A1G4II23</accession>
<keyword evidence="3" id="KW-1133">Transmembrane helix</keyword>
<sequence length="350" mass="40716">MFRYRCRNAKNLLLMRNIRRWYTSAGNDESLPSAQGPPLAGVSSPTLWRNGGVLGEGMLGNPRVAATTPQEVEETFRCSVLARTVSNLKLRRYLQKLEPKDHTLVLAALRGAQAGGLRLDTKTNEVALSKLMDGGQLQASMEIYRKMIQNRMNPTANTYATLMHMCIERDMPEACQKLFEEMVKRGQSPNTRNYEMYIGSLAMENPPKWKNAIEVFDRMSRERHGKHLTAATYESLMRVYLNMTPFDWRVVYNCYYEMRSRRPQIQLRWETYHLVAEALRRGQAGYTRRLITYLDAWFCITYFRSWEFFMGFMFYICLMFLIKGLISWVVVWYYGRAVNASRGASESVIL</sequence>
<organism evidence="4 5">
    <name type="scientific">Trypanosoma equiperdum</name>
    <dbReference type="NCBI Taxonomy" id="5694"/>
    <lineage>
        <taxon>Eukaryota</taxon>
        <taxon>Discoba</taxon>
        <taxon>Euglenozoa</taxon>
        <taxon>Kinetoplastea</taxon>
        <taxon>Metakinetoplastina</taxon>
        <taxon>Trypanosomatida</taxon>
        <taxon>Trypanosomatidae</taxon>
        <taxon>Trypanosoma</taxon>
    </lineage>
</organism>
<keyword evidence="5" id="KW-1185">Reference proteome</keyword>
<dbReference type="InterPro" id="IPR011990">
    <property type="entry name" value="TPR-like_helical_dom_sf"/>
</dbReference>
<dbReference type="GeneID" id="92377454"/>
<dbReference type="RefSeq" id="XP_067082508.1">
    <property type="nucleotide sequence ID" value="XM_067226407.1"/>
</dbReference>
<proteinExistence type="predicted"/>
<dbReference type="PANTHER" id="PTHR47447">
    <property type="entry name" value="OS03G0856100 PROTEIN"/>
    <property type="match status" value="1"/>
</dbReference>
<keyword evidence="3" id="KW-0472">Membrane</keyword>
<evidence type="ECO:0000256" key="2">
    <source>
        <dbReference type="PROSITE-ProRule" id="PRU00708"/>
    </source>
</evidence>
<dbReference type="EMBL" id="CZPT02001763">
    <property type="protein sequence ID" value="SCU71932.1"/>
    <property type="molecule type" value="Genomic_DNA"/>
</dbReference>
<name>A0A1G4II23_TRYEQ</name>
<dbReference type="Gene3D" id="1.25.40.10">
    <property type="entry name" value="Tetratricopeptide repeat domain"/>
    <property type="match status" value="1"/>
</dbReference>
<dbReference type="PANTHER" id="PTHR47447:SF28">
    <property type="entry name" value="PENTACOTRIPEPTIDE-REPEAT REGION OF PRORP DOMAIN-CONTAINING PROTEIN"/>
    <property type="match status" value="1"/>
</dbReference>
<feature type="repeat" description="PPR" evidence="2">
    <location>
        <begin position="155"/>
        <end position="189"/>
    </location>
</feature>
<dbReference type="AlphaFoldDB" id="A0A1G4II23"/>
<evidence type="ECO:0000256" key="3">
    <source>
        <dbReference type="SAM" id="Phobius"/>
    </source>
</evidence>
<keyword evidence="3" id="KW-0812">Transmembrane</keyword>
<dbReference type="NCBIfam" id="TIGR00756">
    <property type="entry name" value="PPR"/>
    <property type="match status" value="1"/>
</dbReference>
<evidence type="ECO:0000256" key="1">
    <source>
        <dbReference type="ARBA" id="ARBA00022737"/>
    </source>
</evidence>
<dbReference type="PROSITE" id="PS51375">
    <property type="entry name" value="PPR"/>
    <property type="match status" value="1"/>
</dbReference>
<dbReference type="Pfam" id="PF13812">
    <property type="entry name" value="PPR_3"/>
    <property type="match status" value="1"/>
</dbReference>
<evidence type="ECO:0000313" key="4">
    <source>
        <dbReference type="EMBL" id="SCU71932.1"/>
    </source>
</evidence>
<keyword evidence="1" id="KW-0677">Repeat</keyword>
<dbReference type="Proteomes" id="UP000195570">
    <property type="component" value="Unassembled WGS sequence"/>
</dbReference>
<feature type="transmembrane region" description="Helical" evidence="3">
    <location>
        <begin position="312"/>
        <end position="334"/>
    </location>
</feature>
<reference evidence="4" key="1">
    <citation type="submission" date="2016-09" db="EMBL/GenBank/DDBJ databases">
        <authorList>
            <person name="Hebert L."/>
            <person name="Moumen B."/>
        </authorList>
    </citation>
    <scope>NUCLEOTIDE SEQUENCE [LARGE SCALE GENOMIC DNA]</scope>
    <source>
        <strain evidence="4">OVI</strain>
    </source>
</reference>
<evidence type="ECO:0000313" key="5">
    <source>
        <dbReference type="Proteomes" id="UP000195570"/>
    </source>
</evidence>